<keyword evidence="2" id="KW-1185">Reference proteome</keyword>
<reference evidence="1 2" key="1">
    <citation type="submission" date="2019-08" db="EMBL/GenBank/DDBJ databases">
        <title>In-depth cultivation of the pig gut microbiome towards novel bacterial diversity and tailored functional studies.</title>
        <authorList>
            <person name="Wylensek D."/>
            <person name="Hitch T.C.A."/>
            <person name="Clavel T."/>
        </authorList>
    </citation>
    <scope>NUCLEOTIDE SEQUENCE [LARGE SCALE GENOMIC DNA]</scope>
    <source>
        <strain evidence="1 2">WCA-389-WT-23D1</strain>
    </source>
</reference>
<dbReference type="InterPro" id="IPR013785">
    <property type="entry name" value="Aldolase_TIM"/>
</dbReference>
<dbReference type="GO" id="GO:0006071">
    <property type="term" value="P:glycerol metabolic process"/>
    <property type="evidence" value="ECO:0007669"/>
    <property type="project" value="InterPro"/>
</dbReference>
<organism evidence="1 2">
    <name type="scientific">Clostridium porci</name>
    <dbReference type="NCBI Taxonomy" id="2605778"/>
    <lineage>
        <taxon>Bacteria</taxon>
        <taxon>Bacillati</taxon>
        <taxon>Bacillota</taxon>
        <taxon>Clostridia</taxon>
        <taxon>Eubacteriales</taxon>
        <taxon>Clostridiaceae</taxon>
        <taxon>Clostridium</taxon>
    </lineage>
</organism>
<proteinExistence type="predicted"/>
<dbReference type="PANTHER" id="PTHR35787">
    <property type="entry name" value="GLYCEROL UPTAKE OPERON ANTITERMINATOR REGULATORY PROTEIN"/>
    <property type="match status" value="1"/>
</dbReference>
<dbReference type="GO" id="GO:0006355">
    <property type="term" value="P:regulation of DNA-templated transcription"/>
    <property type="evidence" value="ECO:0007669"/>
    <property type="project" value="InterPro"/>
</dbReference>
<dbReference type="AlphaFoldDB" id="A0A7X2TBP2"/>
<evidence type="ECO:0000313" key="2">
    <source>
        <dbReference type="Proteomes" id="UP000429958"/>
    </source>
</evidence>
<dbReference type="PIRSF" id="PIRSF016897">
    <property type="entry name" value="GlpP"/>
    <property type="match status" value="1"/>
</dbReference>
<dbReference type="EMBL" id="VUMD01000002">
    <property type="protein sequence ID" value="MSS35665.1"/>
    <property type="molecule type" value="Genomic_DNA"/>
</dbReference>
<accession>A0A7X2TBP2</accession>
<dbReference type="InterPro" id="IPR006699">
    <property type="entry name" value="GlpP"/>
</dbReference>
<dbReference type="Pfam" id="PF04309">
    <property type="entry name" value="G3P_antiterm"/>
    <property type="match status" value="1"/>
</dbReference>
<comment type="caution">
    <text evidence="1">The sequence shown here is derived from an EMBL/GenBank/DDBJ whole genome shotgun (WGS) entry which is preliminary data.</text>
</comment>
<dbReference type="Gene3D" id="3.20.20.70">
    <property type="entry name" value="Aldolase class I"/>
    <property type="match status" value="1"/>
</dbReference>
<dbReference type="RefSeq" id="WP_154471058.1">
    <property type="nucleotide sequence ID" value="NZ_DBEWUL010000041.1"/>
</dbReference>
<dbReference type="SUPFAM" id="SSF110391">
    <property type="entry name" value="GlpP-like"/>
    <property type="match status" value="1"/>
</dbReference>
<sequence>MEQKFYDLIEANPVIAAVKDMEGLDACCAREEIKVVFILFGDICNIGSIVRQIKAKKKAAMVHIDLITGLSGREVAVDFIKSNTETDGIISTKPALIKRARELSLHTTLRIFILDSMAFENIERQMAAARPDLIEILPGLMPKVIRRVCKLVKIPVIAGGLISDKEDVMAALSAGAISVTTTNHKVWRM</sequence>
<gene>
    <name evidence="1" type="ORF">FYJ39_03495</name>
</gene>
<dbReference type="Proteomes" id="UP000429958">
    <property type="component" value="Unassembled WGS sequence"/>
</dbReference>
<protein>
    <submittedName>
        <fullName evidence="1">Glycerol-3-phosphate responsive antiterminator</fullName>
    </submittedName>
</protein>
<name>A0A7X2TBP2_9CLOT</name>
<evidence type="ECO:0000313" key="1">
    <source>
        <dbReference type="EMBL" id="MSS35665.1"/>
    </source>
</evidence>
<dbReference type="PANTHER" id="PTHR35787:SF1">
    <property type="entry name" value="GLYCEROL UPTAKE OPERON ANTITERMINATOR REGULATORY PROTEIN"/>
    <property type="match status" value="1"/>
</dbReference>